<organism evidence="1 2">
    <name type="scientific">Methanohalophilus portucalensis FDF-1</name>
    <dbReference type="NCBI Taxonomy" id="523843"/>
    <lineage>
        <taxon>Archaea</taxon>
        <taxon>Methanobacteriati</taxon>
        <taxon>Methanobacteriota</taxon>
        <taxon>Stenosarchaea group</taxon>
        <taxon>Methanomicrobia</taxon>
        <taxon>Methanosarcinales</taxon>
        <taxon>Methanosarcinaceae</taxon>
        <taxon>Methanohalophilus</taxon>
    </lineage>
</organism>
<sequence>MYKYIKIQKYYLRQSNIQSGKMIIVRFALSEKIII</sequence>
<reference evidence="1 2" key="1">
    <citation type="submission" date="2014-12" db="EMBL/GenBank/DDBJ databases">
        <title>The genome sequence of Methanohalophilus portucalensis strain FDF1.</title>
        <authorList>
            <person name="Lai M.-C."/>
            <person name="Lai S.-J."/>
        </authorList>
    </citation>
    <scope>NUCLEOTIDE SEQUENCE [LARGE SCALE GENOMIC DNA]</scope>
    <source>
        <strain evidence="1 2">FDF-1</strain>
    </source>
</reference>
<name>A0A1L9C6Y7_9EURY</name>
<evidence type="ECO:0000313" key="2">
    <source>
        <dbReference type="Proteomes" id="UP000185713"/>
    </source>
</evidence>
<dbReference type="EMBL" id="JWTK01000001">
    <property type="protein sequence ID" value="OJH50246.1"/>
    <property type="molecule type" value="Genomic_DNA"/>
</dbReference>
<accession>A0A1L9C6Y7</accession>
<dbReference type="AlphaFoldDB" id="A0A1L9C6Y7"/>
<gene>
    <name evidence="1" type="ORF">MPF_0034</name>
</gene>
<protein>
    <submittedName>
        <fullName evidence="1">Uncharacterized protein</fullName>
    </submittedName>
</protein>
<comment type="caution">
    <text evidence="1">The sequence shown here is derived from an EMBL/GenBank/DDBJ whole genome shotgun (WGS) entry which is preliminary data.</text>
</comment>
<proteinExistence type="predicted"/>
<dbReference type="Proteomes" id="UP000185713">
    <property type="component" value="Unassembled WGS sequence"/>
</dbReference>
<evidence type="ECO:0000313" key="1">
    <source>
        <dbReference type="EMBL" id="OJH50246.1"/>
    </source>
</evidence>